<dbReference type="AlphaFoldDB" id="A0A8C8SJA5"/>
<feature type="compositionally biased region" description="Acidic residues" evidence="14">
    <location>
        <begin position="424"/>
        <end position="433"/>
    </location>
</feature>
<sequence>MLVRHSQMDACSRNSLVCSPLHLSGPEHMLSVICSPSPSALAGNKETEPAPCNPVSSLWITTEGSAGHQQLTAISWRPRMLHSLNEWLWWHEYWLPPGITWEDMKESEDIHYPQPQDLLLSIPCALLLVIVRYVFERFIALPLGRKLGLRDKVRLKAPPNPVLETFYSTHSKEPKEGELISLSKQCNLAIRKVERWFRYRRNQDRPTLSKKFCEASWRFTFYFISFFTGLAVLYDKPWFWDHRECWVGYPQQPLLPSVFWYYMLELSFYTSLVCTLPFDVKRKDLNVQIVHHAATIFLISFSYCANYIRIGTLVMVIHDAADCILEPTKIFNYVKWRRICDGLFLIFSAVFLITRLLIFPYKVLHNTYYYSMQLYQPFFGYYFMNALLMVLQLLHIFWSCLIIHMVYRFILCGTMERDLRSDTEESDQGEEEREQMKEKEKNGTMHFSSITNNSCIENSGAPQLKSSVHLTNGHAKDR</sequence>
<comment type="pathway">
    <text evidence="2">Lipid metabolism; sphingolipid metabolism.</text>
</comment>
<keyword evidence="5" id="KW-0808">Transferase</keyword>
<dbReference type="InterPro" id="IPR001356">
    <property type="entry name" value="HD"/>
</dbReference>
<dbReference type="Pfam" id="PF03798">
    <property type="entry name" value="TRAM_LAG1_CLN8"/>
    <property type="match status" value="1"/>
</dbReference>
<proteinExistence type="predicted"/>
<dbReference type="FunFam" id="1.10.10.60:FF:000020">
    <property type="entry name" value="Ceramide synthase 5"/>
    <property type="match status" value="1"/>
</dbReference>
<feature type="domain" description="Homeobox" evidence="16">
    <location>
        <begin position="146"/>
        <end position="207"/>
    </location>
</feature>
<feature type="DNA-binding region" description="Homeobox" evidence="12">
    <location>
        <begin position="148"/>
        <end position="208"/>
    </location>
</feature>
<dbReference type="GO" id="GO:0003677">
    <property type="term" value="F:DNA binding"/>
    <property type="evidence" value="ECO:0007669"/>
    <property type="project" value="UniProtKB-UniRule"/>
</dbReference>
<evidence type="ECO:0000256" key="6">
    <source>
        <dbReference type="ARBA" id="ARBA00022692"/>
    </source>
</evidence>
<evidence type="ECO:0000256" key="11">
    <source>
        <dbReference type="ARBA" id="ARBA00049036"/>
    </source>
</evidence>
<dbReference type="InterPro" id="IPR006634">
    <property type="entry name" value="TLC-dom"/>
</dbReference>
<dbReference type="GO" id="GO:0005634">
    <property type="term" value="C:nucleus"/>
    <property type="evidence" value="ECO:0007669"/>
    <property type="project" value="UniProtKB-SubCell"/>
</dbReference>
<feature type="domain" description="TLC" evidence="17">
    <location>
        <begin position="210"/>
        <end position="411"/>
    </location>
</feature>
<evidence type="ECO:0000256" key="13">
    <source>
        <dbReference type="PROSITE-ProRule" id="PRU00205"/>
    </source>
</evidence>
<dbReference type="Proteomes" id="UP000694393">
    <property type="component" value="Unplaced"/>
</dbReference>
<dbReference type="InterPro" id="IPR009057">
    <property type="entry name" value="Homeodomain-like_sf"/>
</dbReference>
<dbReference type="PANTHER" id="PTHR12560">
    <property type="entry name" value="LONGEVITY ASSURANCE FACTOR 1 LAG1"/>
    <property type="match status" value="1"/>
</dbReference>
<dbReference type="UniPathway" id="UPA00222"/>
<feature type="compositionally biased region" description="Basic and acidic residues" evidence="14">
    <location>
        <begin position="434"/>
        <end position="443"/>
    </location>
</feature>
<evidence type="ECO:0000256" key="9">
    <source>
        <dbReference type="ARBA" id="ARBA00023098"/>
    </source>
</evidence>
<keyword evidence="9" id="KW-0443">Lipid metabolism</keyword>
<keyword evidence="12" id="KW-0539">Nucleus</keyword>
<keyword evidence="6 13" id="KW-0812">Transmembrane</keyword>
<evidence type="ECO:0000256" key="1">
    <source>
        <dbReference type="ARBA" id="ARBA00004477"/>
    </source>
</evidence>
<organism evidence="18 19">
    <name type="scientific">Pelusios castaneus</name>
    <name type="common">West African mud turtle</name>
    <dbReference type="NCBI Taxonomy" id="367368"/>
    <lineage>
        <taxon>Eukaryota</taxon>
        <taxon>Metazoa</taxon>
        <taxon>Chordata</taxon>
        <taxon>Craniata</taxon>
        <taxon>Vertebrata</taxon>
        <taxon>Euteleostomi</taxon>
        <taxon>Archelosauria</taxon>
        <taxon>Testudinata</taxon>
        <taxon>Testudines</taxon>
        <taxon>Pleurodira</taxon>
        <taxon>Pelomedusidae</taxon>
        <taxon>Pelusios</taxon>
    </lineage>
</organism>
<evidence type="ECO:0000256" key="15">
    <source>
        <dbReference type="SAM" id="Phobius"/>
    </source>
</evidence>
<evidence type="ECO:0000313" key="19">
    <source>
        <dbReference type="Proteomes" id="UP000694393"/>
    </source>
</evidence>
<evidence type="ECO:0000256" key="14">
    <source>
        <dbReference type="SAM" id="MobiDB-lite"/>
    </source>
</evidence>
<dbReference type="GO" id="GO:0046513">
    <property type="term" value="P:ceramide biosynthetic process"/>
    <property type="evidence" value="ECO:0007669"/>
    <property type="project" value="InterPro"/>
</dbReference>
<feature type="transmembrane region" description="Helical" evidence="15">
    <location>
        <begin position="342"/>
        <end position="361"/>
    </location>
</feature>
<comment type="subcellular location">
    <subcellularLocation>
        <location evidence="1">Endoplasmic reticulum membrane</location>
        <topology evidence="1">Multi-pass membrane protein</topology>
    </subcellularLocation>
    <subcellularLocation>
        <location evidence="12">Nucleus</location>
    </subcellularLocation>
</comment>
<feature type="transmembrane region" description="Helical" evidence="15">
    <location>
        <begin position="259"/>
        <end position="278"/>
    </location>
</feature>
<evidence type="ECO:0000256" key="12">
    <source>
        <dbReference type="PROSITE-ProRule" id="PRU00108"/>
    </source>
</evidence>
<evidence type="ECO:0000256" key="10">
    <source>
        <dbReference type="ARBA" id="ARBA00023136"/>
    </source>
</evidence>
<comment type="pathway">
    <text evidence="3">Sphingolipid metabolism.</text>
</comment>
<evidence type="ECO:0000256" key="5">
    <source>
        <dbReference type="ARBA" id="ARBA00022679"/>
    </source>
</evidence>
<dbReference type="SMART" id="SM00724">
    <property type="entry name" value="TLC"/>
    <property type="match status" value="1"/>
</dbReference>
<feature type="transmembrane region" description="Helical" evidence="15">
    <location>
        <begin position="381"/>
        <end position="407"/>
    </location>
</feature>
<keyword evidence="4" id="KW-0444">Lipid biosynthesis</keyword>
<evidence type="ECO:0000313" key="18">
    <source>
        <dbReference type="Ensembl" id="ENSPCEP00000022654.1"/>
    </source>
</evidence>
<comment type="catalytic activity">
    <reaction evidence="11">
        <text>sphinganine + octadecanoyl-CoA = N-(octadecanoyl)-sphinganine + CoA + H(+)</text>
        <dbReference type="Rhea" id="RHEA:36547"/>
        <dbReference type="ChEBI" id="CHEBI:15378"/>
        <dbReference type="ChEBI" id="CHEBI:57287"/>
        <dbReference type="ChEBI" id="CHEBI:57394"/>
        <dbReference type="ChEBI" id="CHEBI:57817"/>
        <dbReference type="ChEBI" id="CHEBI:67033"/>
    </reaction>
    <physiologicalReaction direction="left-to-right" evidence="11">
        <dbReference type="Rhea" id="RHEA:36548"/>
    </physiologicalReaction>
</comment>
<evidence type="ECO:0000256" key="3">
    <source>
        <dbReference type="ARBA" id="ARBA00004991"/>
    </source>
</evidence>
<evidence type="ECO:0000256" key="4">
    <source>
        <dbReference type="ARBA" id="ARBA00022516"/>
    </source>
</evidence>
<evidence type="ECO:0000256" key="2">
    <source>
        <dbReference type="ARBA" id="ARBA00004760"/>
    </source>
</evidence>
<evidence type="ECO:0000256" key="8">
    <source>
        <dbReference type="ARBA" id="ARBA00022989"/>
    </source>
</evidence>
<keyword evidence="8 15" id="KW-1133">Transmembrane helix</keyword>
<feature type="region of interest" description="Disordered" evidence="14">
    <location>
        <begin position="421"/>
        <end position="478"/>
    </location>
</feature>
<dbReference type="PROSITE" id="PS50071">
    <property type="entry name" value="HOMEOBOX_2"/>
    <property type="match status" value="1"/>
</dbReference>
<accession>A0A8C8SJA5</accession>
<dbReference type="Ensembl" id="ENSPCET00000023412.1">
    <property type="protein sequence ID" value="ENSPCEP00000022654.1"/>
    <property type="gene ID" value="ENSPCEG00000017276.1"/>
</dbReference>
<dbReference type="PROSITE" id="PS50922">
    <property type="entry name" value="TLC"/>
    <property type="match status" value="1"/>
</dbReference>
<reference evidence="18" key="1">
    <citation type="submission" date="2025-08" db="UniProtKB">
        <authorList>
            <consortium name="Ensembl"/>
        </authorList>
    </citation>
    <scope>IDENTIFICATION</scope>
</reference>
<dbReference type="SUPFAM" id="SSF46689">
    <property type="entry name" value="Homeodomain-like"/>
    <property type="match status" value="1"/>
</dbReference>
<reference evidence="18" key="2">
    <citation type="submission" date="2025-09" db="UniProtKB">
        <authorList>
            <consortium name="Ensembl"/>
        </authorList>
    </citation>
    <scope>IDENTIFICATION</scope>
</reference>
<feature type="compositionally biased region" description="Polar residues" evidence="14">
    <location>
        <begin position="445"/>
        <end position="470"/>
    </location>
</feature>
<evidence type="ECO:0000259" key="16">
    <source>
        <dbReference type="PROSITE" id="PS50071"/>
    </source>
</evidence>
<keyword evidence="12" id="KW-0238">DNA-binding</keyword>
<keyword evidence="7" id="KW-0256">Endoplasmic reticulum</keyword>
<dbReference type="GO" id="GO:0005789">
    <property type="term" value="C:endoplasmic reticulum membrane"/>
    <property type="evidence" value="ECO:0007669"/>
    <property type="project" value="UniProtKB-SubCell"/>
</dbReference>
<dbReference type="GO" id="GO:0050291">
    <property type="term" value="F:sphingosine N-acyltransferase activity"/>
    <property type="evidence" value="ECO:0007669"/>
    <property type="project" value="InterPro"/>
</dbReference>
<dbReference type="Gene3D" id="1.10.10.60">
    <property type="entry name" value="Homeodomain-like"/>
    <property type="match status" value="1"/>
</dbReference>
<name>A0A8C8SJA5_9SAUR</name>
<keyword evidence="10 13" id="KW-0472">Membrane</keyword>
<protein>
    <submittedName>
        <fullName evidence="18">Ceramide synthase 4</fullName>
    </submittedName>
</protein>
<dbReference type="PANTHER" id="PTHR12560:SF6">
    <property type="entry name" value="CERAMIDE SYNTHASE 4"/>
    <property type="match status" value="1"/>
</dbReference>
<keyword evidence="19" id="KW-1185">Reference proteome</keyword>
<dbReference type="InterPro" id="IPR016439">
    <property type="entry name" value="Lag1/Lac1-like"/>
</dbReference>
<evidence type="ECO:0000259" key="17">
    <source>
        <dbReference type="PROSITE" id="PS50922"/>
    </source>
</evidence>
<evidence type="ECO:0000256" key="7">
    <source>
        <dbReference type="ARBA" id="ARBA00022824"/>
    </source>
</evidence>
<feature type="transmembrane region" description="Helical" evidence="15">
    <location>
        <begin position="215"/>
        <end position="234"/>
    </location>
</feature>
<keyword evidence="12" id="KW-0371">Homeobox</keyword>